<evidence type="ECO:0000256" key="7">
    <source>
        <dbReference type="ARBA" id="ARBA00023012"/>
    </source>
</evidence>
<feature type="domain" description="Histidine kinase" evidence="8">
    <location>
        <begin position="159"/>
        <end position="377"/>
    </location>
</feature>
<dbReference type="SUPFAM" id="SSF55874">
    <property type="entry name" value="ATPase domain of HSP90 chaperone/DNA topoisomerase II/histidine kinase"/>
    <property type="match status" value="1"/>
</dbReference>
<organism evidence="9 10">
    <name type="scientific">Nocardioides taihuensis</name>
    <dbReference type="NCBI Taxonomy" id="1835606"/>
    <lineage>
        <taxon>Bacteria</taxon>
        <taxon>Bacillati</taxon>
        <taxon>Actinomycetota</taxon>
        <taxon>Actinomycetes</taxon>
        <taxon>Propionibacteriales</taxon>
        <taxon>Nocardioidaceae</taxon>
        <taxon>Nocardioides</taxon>
    </lineage>
</organism>
<dbReference type="InterPro" id="IPR029016">
    <property type="entry name" value="GAF-like_dom_sf"/>
</dbReference>
<dbReference type="Pfam" id="PF02518">
    <property type="entry name" value="HATPase_c"/>
    <property type="match status" value="1"/>
</dbReference>
<name>A0ABW0BIT5_9ACTN</name>
<keyword evidence="6 9" id="KW-0418">Kinase</keyword>
<dbReference type="InterPro" id="IPR003661">
    <property type="entry name" value="HisK_dim/P_dom"/>
</dbReference>
<dbReference type="EC" id="2.7.13.3" evidence="3"/>
<evidence type="ECO:0000256" key="2">
    <source>
        <dbReference type="ARBA" id="ARBA00004236"/>
    </source>
</evidence>
<keyword evidence="4" id="KW-0597">Phosphoprotein</keyword>
<evidence type="ECO:0000313" key="10">
    <source>
        <dbReference type="Proteomes" id="UP001596087"/>
    </source>
</evidence>
<dbReference type="RefSeq" id="WP_378589952.1">
    <property type="nucleotide sequence ID" value="NZ_JBHSKD010000009.1"/>
</dbReference>
<comment type="caution">
    <text evidence="9">The sequence shown here is derived from an EMBL/GenBank/DDBJ whole genome shotgun (WGS) entry which is preliminary data.</text>
</comment>
<evidence type="ECO:0000256" key="6">
    <source>
        <dbReference type="ARBA" id="ARBA00022777"/>
    </source>
</evidence>
<dbReference type="PRINTS" id="PR00344">
    <property type="entry name" value="BCTRLSENSOR"/>
</dbReference>
<evidence type="ECO:0000259" key="8">
    <source>
        <dbReference type="PROSITE" id="PS50109"/>
    </source>
</evidence>
<proteinExistence type="predicted"/>
<dbReference type="PANTHER" id="PTHR43711">
    <property type="entry name" value="TWO-COMPONENT HISTIDINE KINASE"/>
    <property type="match status" value="1"/>
</dbReference>
<evidence type="ECO:0000256" key="3">
    <source>
        <dbReference type="ARBA" id="ARBA00012438"/>
    </source>
</evidence>
<dbReference type="InterPro" id="IPR036097">
    <property type="entry name" value="HisK_dim/P_sf"/>
</dbReference>
<dbReference type="SMART" id="SM00388">
    <property type="entry name" value="HisKA"/>
    <property type="match status" value="1"/>
</dbReference>
<dbReference type="CDD" id="cd00082">
    <property type="entry name" value="HisKA"/>
    <property type="match status" value="1"/>
</dbReference>
<dbReference type="InterPro" id="IPR004358">
    <property type="entry name" value="Sig_transdc_His_kin-like_C"/>
</dbReference>
<dbReference type="SMART" id="SM00387">
    <property type="entry name" value="HATPase_c"/>
    <property type="match status" value="1"/>
</dbReference>
<dbReference type="SUPFAM" id="SSF55781">
    <property type="entry name" value="GAF domain-like"/>
    <property type="match status" value="1"/>
</dbReference>
<dbReference type="Proteomes" id="UP001596087">
    <property type="component" value="Unassembled WGS sequence"/>
</dbReference>
<evidence type="ECO:0000256" key="4">
    <source>
        <dbReference type="ARBA" id="ARBA00022553"/>
    </source>
</evidence>
<dbReference type="Gene3D" id="1.10.287.130">
    <property type="match status" value="1"/>
</dbReference>
<keyword evidence="10" id="KW-1185">Reference proteome</keyword>
<evidence type="ECO:0000256" key="1">
    <source>
        <dbReference type="ARBA" id="ARBA00000085"/>
    </source>
</evidence>
<comment type="subcellular location">
    <subcellularLocation>
        <location evidence="2">Cell membrane</location>
    </subcellularLocation>
</comment>
<dbReference type="EMBL" id="JBHSKD010000009">
    <property type="protein sequence ID" value="MFC5177168.1"/>
    <property type="molecule type" value="Genomic_DNA"/>
</dbReference>
<dbReference type="InterPro" id="IPR005467">
    <property type="entry name" value="His_kinase_dom"/>
</dbReference>
<dbReference type="Gene3D" id="3.30.450.40">
    <property type="match status" value="1"/>
</dbReference>
<dbReference type="InterPro" id="IPR036890">
    <property type="entry name" value="HATPase_C_sf"/>
</dbReference>
<reference evidence="10" key="1">
    <citation type="journal article" date="2019" name="Int. J. Syst. Evol. Microbiol.">
        <title>The Global Catalogue of Microorganisms (GCM) 10K type strain sequencing project: providing services to taxonomists for standard genome sequencing and annotation.</title>
        <authorList>
            <consortium name="The Broad Institute Genomics Platform"/>
            <consortium name="The Broad Institute Genome Sequencing Center for Infectious Disease"/>
            <person name="Wu L."/>
            <person name="Ma J."/>
        </authorList>
    </citation>
    <scope>NUCLEOTIDE SEQUENCE [LARGE SCALE GENOMIC DNA]</scope>
    <source>
        <strain evidence="10">DFY41</strain>
    </source>
</reference>
<accession>A0ABW0BIT5</accession>
<dbReference type="GO" id="GO:0016301">
    <property type="term" value="F:kinase activity"/>
    <property type="evidence" value="ECO:0007669"/>
    <property type="project" value="UniProtKB-KW"/>
</dbReference>
<keyword evidence="7" id="KW-0902">Two-component regulatory system</keyword>
<dbReference type="InterPro" id="IPR050736">
    <property type="entry name" value="Sensor_HK_Regulatory"/>
</dbReference>
<dbReference type="PANTHER" id="PTHR43711:SF1">
    <property type="entry name" value="HISTIDINE KINASE 1"/>
    <property type="match status" value="1"/>
</dbReference>
<evidence type="ECO:0000256" key="5">
    <source>
        <dbReference type="ARBA" id="ARBA00022679"/>
    </source>
</evidence>
<protein>
    <recommendedName>
        <fullName evidence="3">histidine kinase</fullName>
        <ecNumber evidence="3">2.7.13.3</ecNumber>
    </recommendedName>
</protein>
<gene>
    <name evidence="9" type="ORF">ACFPGP_10825</name>
</gene>
<dbReference type="Gene3D" id="3.30.565.10">
    <property type="entry name" value="Histidine kinase-like ATPase, C-terminal domain"/>
    <property type="match status" value="1"/>
</dbReference>
<sequence>MTTADLERLLRHQQRVLEMFCRAAPLDETLAEIACALEEQLGDVRCAVLVEPASGLPDAVAAVTDPPSTVVEESGWSRPVRGGDGEVVGTFVVHPADLRRPSARERDLADRYAELAGAAVEHARLVGDLVAHQLAQREAELAREAAERHGRAKTEFLAAVAVELRTPVQAITGFAELLGSLDLDEPHRHEALRRIDHAAQDVLSVLEDVVDISLVEADALPLAPEQVVVGDVVAEATRLLAEGPARRQVEICDRTAGTTIVADRRRLRQVLVHLLTDAVQHGPPGGRVSVSAERTDGEARIDVGRLDGPGVPDQFRPPVFQPFRREDPGWGRGQDVEGFGIGLVVSHALASAMGGGLEMAVGPGHGTVMRLTLPAAPR</sequence>
<dbReference type="InterPro" id="IPR003594">
    <property type="entry name" value="HATPase_dom"/>
</dbReference>
<dbReference type="Pfam" id="PF00512">
    <property type="entry name" value="HisKA"/>
    <property type="match status" value="1"/>
</dbReference>
<evidence type="ECO:0000313" key="9">
    <source>
        <dbReference type="EMBL" id="MFC5177168.1"/>
    </source>
</evidence>
<keyword evidence="5" id="KW-0808">Transferase</keyword>
<dbReference type="SUPFAM" id="SSF47384">
    <property type="entry name" value="Homodimeric domain of signal transducing histidine kinase"/>
    <property type="match status" value="1"/>
</dbReference>
<dbReference type="PROSITE" id="PS50109">
    <property type="entry name" value="HIS_KIN"/>
    <property type="match status" value="1"/>
</dbReference>
<comment type="catalytic activity">
    <reaction evidence="1">
        <text>ATP + protein L-histidine = ADP + protein N-phospho-L-histidine.</text>
        <dbReference type="EC" id="2.7.13.3"/>
    </reaction>
</comment>